<dbReference type="GO" id="GO:0008408">
    <property type="term" value="F:3'-5' exonuclease activity"/>
    <property type="evidence" value="ECO:0007669"/>
    <property type="project" value="TreeGrafter"/>
</dbReference>
<dbReference type="GO" id="GO:0003677">
    <property type="term" value="F:DNA binding"/>
    <property type="evidence" value="ECO:0007669"/>
    <property type="project" value="InterPro"/>
</dbReference>
<evidence type="ECO:0000259" key="9">
    <source>
        <dbReference type="SMART" id="SM00479"/>
    </source>
</evidence>
<dbReference type="CDD" id="cd06127">
    <property type="entry name" value="DEDDh"/>
    <property type="match status" value="1"/>
</dbReference>
<keyword evidence="4" id="KW-0540">Nuclease</keyword>
<dbReference type="Gene3D" id="3.30.70.240">
    <property type="match status" value="1"/>
</dbReference>
<protein>
    <recommendedName>
        <fullName evidence="8">DNA polymerase III polC-type</fullName>
    </recommendedName>
</protein>
<dbReference type="NCBIfam" id="TIGR01873">
    <property type="entry name" value="cas_CT1978"/>
    <property type="match status" value="1"/>
</dbReference>
<dbReference type="EMBL" id="FOMN01000012">
    <property type="protein sequence ID" value="SFD61248.1"/>
    <property type="molecule type" value="Genomic_DNA"/>
</dbReference>
<dbReference type="InterPro" id="IPR006054">
    <property type="entry name" value="DnaQ"/>
</dbReference>
<evidence type="ECO:0000313" key="11">
    <source>
        <dbReference type="Proteomes" id="UP000199599"/>
    </source>
</evidence>
<reference evidence="11" key="1">
    <citation type="submission" date="2016-10" db="EMBL/GenBank/DDBJ databases">
        <authorList>
            <person name="Varghese N."/>
            <person name="Submissions S."/>
        </authorList>
    </citation>
    <scope>NUCLEOTIDE SEQUENCE [LARGE SCALE GENOMIC DNA]</scope>
    <source>
        <strain evidence="11">R-53102</strain>
    </source>
</reference>
<evidence type="ECO:0000256" key="3">
    <source>
        <dbReference type="ARBA" id="ARBA00022705"/>
    </source>
</evidence>
<evidence type="ECO:0000256" key="6">
    <source>
        <dbReference type="ARBA" id="ARBA00022839"/>
    </source>
</evidence>
<dbReference type="RefSeq" id="WP_090094067.1">
    <property type="nucleotide sequence ID" value="NZ_CBCRVU010000004.1"/>
</dbReference>
<keyword evidence="7" id="KW-0239">DNA-directed DNA polymerase</keyword>
<evidence type="ECO:0000256" key="1">
    <source>
        <dbReference type="ARBA" id="ARBA00022679"/>
    </source>
</evidence>
<dbReference type="Pfam" id="PF00929">
    <property type="entry name" value="RNase_T"/>
    <property type="match status" value="1"/>
</dbReference>
<evidence type="ECO:0000256" key="7">
    <source>
        <dbReference type="ARBA" id="ARBA00022932"/>
    </source>
</evidence>
<dbReference type="Gene3D" id="3.30.420.10">
    <property type="entry name" value="Ribonuclease H-like superfamily/Ribonuclease H"/>
    <property type="match status" value="1"/>
</dbReference>
<organism evidence="10 11">
    <name type="scientific">Lactobacillus bombicola</name>
    <dbReference type="NCBI Taxonomy" id="1505723"/>
    <lineage>
        <taxon>Bacteria</taxon>
        <taxon>Bacillati</taxon>
        <taxon>Bacillota</taxon>
        <taxon>Bacilli</taxon>
        <taxon>Lactobacillales</taxon>
        <taxon>Lactobacillaceae</taxon>
        <taxon>Lactobacillus</taxon>
    </lineage>
</organism>
<dbReference type="InterPro" id="IPR036397">
    <property type="entry name" value="RNaseH_sf"/>
</dbReference>
<dbReference type="PANTHER" id="PTHR30231:SF4">
    <property type="entry name" value="PROTEIN NEN2"/>
    <property type="match status" value="1"/>
</dbReference>
<dbReference type="InterPro" id="IPR010152">
    <property type="entry name" value="CRISPR-assoc_prot_Cas2_sub"/>
</dbReference>
<dbReference type="InterPro" id="IPR013520">
    <property type="entry name" value="Ribonucl_H"/>
</dbReference>
<keyword evidence="6" id="KW-0269">Exonuclease</keyword>
<dbReference type="GO" id="GO:0003887">
    <property type="term" value="F:DNA-directed DNA polymerase activity"/>
    <property type="evidence" value="ECO:0007669"/>
    <property type="project" value="UniProtKB-KW"/>
</dbReference>
<keyword evidence="3" id="KW-0235">DNA replication</keyword>
<keyword evidence="5" id="KW-0378">Hydrolase</keyword>
<dbReference type="SMART" id="SM00479">
    <property type="entry name" value="EXOIII"/>
    <property type="match status" value="1"/>
</dbReference>
<dbReference type="SUPFAM" id="SSF53098">
    <property type="entry name" value="Ribonuclease H-like"/>
    <property type="match status" value="1"/>
</dbReference>
<evidence type="ECO:0000313" key="10">
    <source>
        <dbReference type="EMBL" id="SFD61248.1"/>
    </source>
</evidence>
<keyword evidence="2" id="KW-0548">Nucleotidyltransferase</keyword>
<name>A0A1I1TVI7_9LACO</name>
<dbReference type="Pfam" id="PF09707">
    <property type="entry name" value="Cas_Cas2CT1978"/>
    <property type="match status" value="1"/>
</dbReference>
<evidence type="ECO:0000256" key="8">
    <source>
        <dbReference type="ARBA" id="ARBA00070925"/>
    </source>
</evidence>
<dbReference type="FunFam" id="3.30.420.10:FF:000045">
    <property type="entry name" value="3'-5' exonuclease DinG"/>
    <property type="match status" value="1"/>
</dbReference>
<dbReference type="InterPro" id="IPR012337">
    <property type="entry name" value="RNaseH-like_sf"/>
</dbReference>
<evidence type="ECO:0000256" key="2">
    <source>
        <dbReference type="ARBA" id="ARBA00022695"/>
    </source>
</evidence>
<dbReference type="NCBIfam" id="TIGR00573">
    <property type="entry name" value="dnaq"/>
    <property type="match status" value="1"/>
</dbReference>
<dbReference type="STRING" id="1505723.SAMN04487792_1577"/>
<dbReference type="AlphaFoldDB" id="A0A1I1TVI7"/>
<dbReference type="PANTHER" id="PTHR30231">
    <property type="entry name" value="DNA POLYMERASE III SUBUNIT EPSILON"/>
    <property type="match status" value="1"/>
</dbReference>
<feature type="domain" description="Exonuclease" evidence="9">
    <location>
        <begin position="129"/>
        <end position="296"/>
    </location>
</feature>
<proteinExistence type="predicted"/>
<gene>
    <name evidence="10" type="ORF">SAMN04487792_1577</name>
</gene>
<evidence type="ECO:0000256" key="5">
    <source>
        <dbReference type="ARBA" id="ARBA00022801"/>
    </source>
</evidence>
<sequence length="298" mass="33808">MIVITLTKVPASLRGDLTKWYQEIQTGVYVGNVSARIRDLLWDRVVQNIGNGEATMVYNTNNELGYQIKTTRKMYKVVDFDGIPLMMHLNSTAVSGFEKHGFSNAAKFHRARMVAQKSEKPRVTKTNKHFVSLDVETTGLNPDKNQIISIGAVKKINDKKYDSFYRLIKVDTAVPKTITELTDITLELLKKEGVTLDRALRELTEFISSATIIGYNLQFDLSFLMSGYRSVNLKEPDNETLDLLSVVKKAEKFIDNYRLATILDFYNIKNSKPHNALSDAKATLQLLYKLMENGNIKV</sequence>
<keyword evidence="1" id="KW-0808">Transferase</keyword>
<evidence type="ECO:0000256" key="4">
    <source>
        <dbReference type="ARBA" id="ARBA00022722"/>
    </source>
</evidence>
<accession>A0A1I1TVI7</accession>
<dbReference type="Proteomes" id="UP000199599">
    <property type="component" value="Unassembled WGS sequence"/>
</dbReference>
<dbReference type="GO" id="GO:0006260">
    <property type="term" value="P:DNA replication"/>
    <property type="evidence" value="ECO:0007669"/>
    <property type="project" value="UniProtKB-KW"/>
</dbReference>
<dbReference type="CDD" id="cd09755">
    <property type="entry name" value="Cas2_I-E"/>
    <property type="match status" value="1"/>
</dbReference>